<protein>
    <submittedName>
        <fullName evidence="2">Uncharacterized protein</fullName>
    </submittedName>
</protein>
<evidence type="ECO:0000256" key="1">
    <source>
        <dbReference type="SAM" id="MobiDB-lite"/>
    </source>
</evidence>
<evidence type="ECO:0000313" key="3">
    <source>
        <dbReference type="Proteomes" id="UP001283361"/>
    </source>
</evidence>
<dbReference type="AlphaFoldDB" id="A0AAE1D514"/>
<evidence type="ECO:0000313" key="2">
    <source>
        <dbReference type="EMBL" id="KAK3757619.1"/>
    </source>
</evidence>
<keyword evidence="3" id="KW-1185">Reference proteome</keyword>
<dbReference type="Proteomes" id="UP001283361">
    <property type="component" value="Unassembled WGS sequence"/>
</dbReference>
<gene>
    <name evidence="2" type="ORF">RRG08_000134</name>
</gene>
<accession>A0AAE1D514</accession>
<feature type="compositionally biased region" description="Basic and acidic residues" evidence="1">
    <location>
        <begin position="37"/>
        <end position="52"/>
    </location>
</feature>
<feature type="compositionally biased region" description="Polar residues" evidence="1">
    <location>
        <begin position="70"/>
        <end position="82"/>
    </location>
</feature>
<feature type="compositionally biased region" description="Low complexity" evidence="1">
    <location>
        <begin position="1"/>
        <end position="14"/>
    </location>
</feature>
<sequence length="147" mass="15530">MSEQVASPPASSRGPAPPLPEKPPSVAERTRLLRSSFRKEDGEKPKVPEKPRPNQQQQQQPPQAEYQQQNRRSNGSLSNGERSPSPPSGVAGGLSQKPPVPEKSCGVGSVGQAPLATFGDHHKESNGRPPTSGTAPTVCIIMSPSLV</sequence>
<organism evidence="2 3">
    <name type="scientific">Elysia crispata</name>
    <name type="common">lettuce slug</name>
    <dbReference type="NCBI Taxonomy" id="231223"/>
    <lineage>
        <taxon>Eukaryota</taxon>
        <taxon>Metazoa</taxon>
        <taxon>Spiralia</taxon>
        <taxon>Lophotrochozoa</taxon>
        <taxon>Mollusca</taxon>
        <taxon>Gastropoda</taxon>
        <taxon>Heterobranchia</taxon>
        <taxon>Euthyneura</taxon>
        <taxon>Panpulmonata</taxon>
        <taxon>Sacoglossa</taxon>
        <taxon>Placobranchoidea</taxon>
        <taxon>Plakobranchidae</taxon>
        <taxon>Elysia</taxon>
    </lineage>
</organism>
<reference evidence="2" key="1">
    <citation type="journal article" date="2023" name="G3 (Bethesda)">
        <title>A reference genome for the long-term kleptoplast-retaining sea slug Elysia crispata morphotype clarki.</title>
        <authorList>
            <person name="Eastman K.E."/>
            <person name="Pendleton A.L."/>
            <person name="Shaikh M.A."/>
            <person name="Suttiyut T."/>
            <person name="Ogas R."/>
            <person name="Tomko P."/>
            <person name="Gavelis G."/>
            <person name="Widhalm J.R."/>
            <person name="Wisecaver J.H."/>
        </authorList>
    </citation>
    <scope>NUCLEOTIDE SEQUENCE</scope>
    <source>
        <strain evidence="2">ECLA1</strain>
    </source>
</reference>
<feature type="region of interest" description="Disordered" evidence="1">
    <location>
        <begin position="1"/>
        <end position="147"/>
    </location>
</feature>
<feature type="compositionally biased region" description="Low complexity" evidence="1">
    <location>
        <begin position="53"/>
        <end position="69"/>
    </location>
</feature>
<proteinExistence type="predicted"/>
<name>A0AAE1D514_9GAST</name>
<comment type="caution">
    <text evidence="2">The sequence shown here is derived from an EMBL/GenBank/DDBJ whole genome shotgun (WGS) entry which is preliminary data.</text>
</comment>
<dbReference type="EMBL" id="JAWDGP010005352">
    <property type="protein sequence ID" value="KAK3757619.1"/>
    <property type="molecule type" value="Genomic_DNA"/>
</dbReference>